<dbReference type="SUPFAM" id="SSF160631">
    <property type="entry name" value="SMI1/KNR4-like"/>
    <property type="match status" value="1"/>
</dbReference>
<dbReference type="KEGG" id="dmt:DESME_13590"/>
<evidence type="ECO:0000259" key="1">
    <source>
        <dbReference type="SMART" id="SM00860"/>
    </source>
</evidence>
<dbReference type="STRING" id="871968.DESME_13590"/>
<organism evidence="2 3">
    <name type="scientific">Desulfitobacterium metallireducens DSM 15288</name>
    <dbReference type="NCBI Taxonomy" id="871968"/>
    <lineage>
        <taxon>Bacteria</taxon>
        <taxon>Bacillati</taxon>
        <taxon>Bacillota</taxon>
        <taxon>Clostridia</taxon>
        <taxon>Eubacteriales</taxon>
        <taxon>Desulfitobacteriaceae</taxon>
        <taxon>Desulfitobacterium</taxon>
    </lineage>
</organism>
<evidence type="ECO:0000313" key="3">
    <source>
        <dbReference type="Proteomes" id="UP000010847"/>
    </source>
</evidence>
<dbReference type="InterPro" id="IPR018958">
    <property type="entry name" value="Knr4/Smi1-like_dom"/>
</dbReference>
<name>W0EAP9_9FIRM</name>
<dbReference type="AlphaFoldDB" id="W0EAP9"/>
<protein>
    <submittedName>
        <fullName evidence="2">Cell wall assembly/cell proliferation coordinating protein</fullName>
    </submittedName>
</protein>
<dbReference type="RefSeq" id="WP_006715802.1">
    <property type="nucleotide sequence ID" value="NZ_CP007032.1"/>
</dbReference>
<dbReference type="EMBL" id="CP007032">
    <property type="protein sequence ID" value="AHF07945.1"/>
    <property type="molecule type" value="Genomic_DNA"/>
</dbReference>
<keyword evidence="3" id="KW-1185">Reference proteome</keyword>
<dbReference type="SMART" id="SM00860">
    <property type="entry name" value="SMI1_KNR4"/>
    <property type="match status" value="1"/>
</dbReference>
<sequence>MDFTMFSKVVNETRICHPVWFGLESDLKSSDEDITFIETNLMLRLPKEYKEFIKEYGGGYFAFTVIFSGIKESEWFIVSKNKEAGVVTSYNFLAVSNNGAGDYYGFKVVDGICESSISVWDHEEKGVKPTTYKNLYHYIYCVGLTNS</sequence>
<proteinExistence type="predicted"/>
<accession>W0EAP9</accession>
<dbReference type="Gene3D" id="3.40.1580.10">
    <property type="entry name" value="SMI1/KNR4-like"/>
    <property type="match status" value="1"/>
</dbReference>
<reference evidence="2 3" key="1">
    <citation type="submission" date="2013-12" db="EMBL/GenBank/DDBJ databases">
        <authorList>
            <consortium name="DOE Joint Genome Institute"/>
            <person name="Smidt H."/>
            <person name="Huntemann M."/>
            <person name="Han J."/>
            <person name="Chen A."/>
            <person name="Kyrpides N."/>
            <person name="Mavromatis K."/>
            <person name="Markowitz V."/>
            <person name="Palaniappan K."/>
            <person name="Ivanova N."/>
            <person name="Schaumberg A."/>
            <person name="Pati A."/>
            <person name="Liolios K."/>
            <person name="Nordberg H.P."/>
            <person name="Cantor M.N."/>
            <person name="Hua S.X."/>
            <person name="Woyke T."/>
        </authorList>
    </citation>
    <scope>NUCLEOTIDE SEQUENCE [LARGE SCALE GENOMIC DNA]</scope>
    <source>
        <strain evidence="3">DSM 15288</strain>
    </source>
</reference>
<feature type="domain" description="Knr4/Smi1-like" evidence="1">
    <location>
        <begin position="28"/>
        <end position="141"/>
    </location>
</feature>
<dbReference type="eggNOG" id="ENOG50344QB">
    <property type="taxonomic scope" value="Bacteria"/>
</dbReference>
<dbReference type="InterPro" id="IPR037883">
    <property type="entry name" value="Knr4/Smi1-like_sf"/>
</dbReference>
<evidence type="ECO:0000313" key="2">
    <source>
        <dbReference type="EMBL" id="AHF07945.1"/>
    </source>
</evidence>
<gene>
    <name evidence="2" type="ORF">DESME_13590</name>
</gene>
<dbReference type="HOGENOM" id="CLU_1784155_0_0_9"/>
<dbReference type="Pfam" id="PF14568">
    <property type="entry name" value="SUKH_6"/>
    <property type="match status" value="1"/>
</dbReference>
<dbReference type="OrthoDB" id="2860275at2"/>
<dbReference type="Proteomes" id="UP000010847">
    <property type="component" value="Chromosome"/>
</dbReference>